<comment type="caution">
    <text evidence="4">The sequence shown here is derived from an EMBL/GenBank/DDBJ whole genome shotgun (WGS) entry which is preliminary data.</text>
</comment>
<dbReference type="InterPro" id="IPR036249">
    <property type="entry name" value="Thioredoxin-like_sf"/>
</dbReference>
<evidence type="ECO:0000256" key="2">
    <source>
        <dbReference type="SAM" id="SignalP"/>
    </source>
</evidence>
<feature type="chain" id="PRO_5001689951" evidence="2">
    <location>
        <begin position="23"/>
        <end position="132"/>
    </location>
</feature>
<protein>
    <submittedName>
        <fullName evidence="4">Thioredoxin</fullName>
    </submittedName>
</protein>
<dbReference type="InterPro" id="IPR013766">
    <property type="entry name" value="Thioredoxin_domain"/>
</dbReference>
<evidence type="ECO:0000256" key="1">
    <source>
        <dbReference type="ARBA" id="ARBA00023284"/>
    </source>
</evidence>
<evidence type="ECO:0000313" key="4">
    <source>
        <dbReference type="EMBL" id="KEJ88012.1"/>
    </source>
</evidence>
<dbReference type="OrthoDB" id="7950124at2"/>
<feature type="signal peptide" evidence="2">
    <location>
        <begin position="1"/>
        <end position="22"/>
    </location>
</feature>
<dbReference type="STRING" id="1300350.Z948_3271"/>
<dbReference type="CDD" id="cd02947">
    <property type="entry name" value="TRX_family"/>
    <property type="match status" value="1"/>
</dbReference>
<evidence type="ECO:0000259" key="3">
    <source>
        <dbReference type="Pfam" id="PF00085"/>
    </source>
</evidence>
<dbReference type="SUPFAM" id="SSF52833">
    <property type="entry name" value="Thioredoxin-like"/>
    <property type="match status" value="1"/>
</dbReference>
<dbReference type="Proteomes" id="UP000027734">
    <property type="component" value="Unassembled WGS sequence"/>
</dbReference>
<dbReference type="PROSITE" id="PS00194">
    <property type="entry name" value="THIOREDOXIN_1"/>
    <property type="match status" value="1"/>
</dbReference>
<keyword evidence="2" id="KW-0732">Signal</keyword>
<sequence>MNRRTFVATAAAMGILPAAASAAGFITYKPGVIQAALDEGKTVFVDYSATWCGTCKRQARVIDGLRAASGKYDAAMTFVKVDWDDYGTHEVSTSRQIPRRSTLLVLRGDKELGRIVAGTSESDIKALMDKGL</sequence>
<reference evidence="4 5" key="1">
    <citation type="submission" date="2014-01" db="EMBL/GenBank/DDBJ databases">
        <title>Sulfitobacter donghicola JCM 14565 Genome Sequencing.</title>
        <authorList>
            <person name="Lai Q."/>
            <person name="Hong Z."/>
        </authorList>
    </citation>
    <scope>NUCLEOTIDE SEQUENCE [LARGE SCALE GENOMIC DNA]</scope>
    <source>
        <strain evidence="4 5">JCM 14565</strain>
    </source>
</reference>
<gene>
    <name evidence="4" type="ORF">DSW25_04140</name>
</gene>
<dbReference type="GO" id="GO:0015036">
    <property type="term" value="F:disulfide oxidoreductase activity"/>
    <property type="evidence" value="ECO:0007669"/>
    <property type="project" value="UniProtKB-ARBA"/>
</dbReference>
<dbReference type="Gene3D" id="3.40.30.10">
    <property type="entry name" value="Glutaredoxin"/>
    <property type="match status" value="1"/>
</dbReference>
<keyword evidence="1" id="KW-0676">Redox-active center</keyword>
<dbReference type="AlphaFoldDB" id="A0A073IRM2"/>
<dbReference type="Pfam" id="PF00085">
    <property type="entry name" value="Thioredoxin"/>
    <property type="match status" value="1"/>
</dbReference>
<evidence type="ECO:0000313" key="5">
    <source>
        <dbReference type="Proteomes" id="UP000027734"/>
    </source>
</evidence>
<accession>A0A073IRM2</accession>
<dbReference type="EMBL" id="JAMC01000010">
    <property type="protein sequence ID" value="KEJ88012.1"/>
    <property type="molecule type" value="Genomic_DNA"/>
</dbReference>
<organism evidence="4 5">
    <name type="scientific">Sulfitobacter donghicola DSW-25 = KCTC 12864 = JCM 14565</name>
    <dbReference type="NCBI Taxonomy" id="1300350"/>
    <lineage>
        <taxon>Bacteria</taxon>
        <taxon>Pseudomonadati</taxon>
        <taxon>Pseudomonadota</taxon>
        <taxon>Alphaproteobacteria</taxon>
        <taxon>Rhodobacterales</taxon>
        <taxon>Roseobacteraceae</taxon>
        <taxon>Sulfitobacter</taxon>
    </lineage>
</organism>
<feature type="domain" description="Thioredoxin" evidence="3">
    <location>
        <begin position="38"/>
        <end position="129"/>
    </location>
</feature>
<dbReference type="InterPro" id="IPR017937">
    <property type="entry name" value="Thioredoxin_CS"/>
</dbReference>
<dbReference type="eggNOG" id="COG4232">
    <property type="taxonomic scope" value="Bacteria"/>
</dbReference>
<proteinExistence type="predicted"/>
<name>A0A073IRM2_9RHOB</name>
<keyword evidence="5" id="KW-1185">Reference proteome</keyword>